<protein>
    <submittedName>
        <fullName evidence="1">Uncharacterized protein</fullName>
    </submittedName>
</protein>
<name>A0A5C5YSB1_9BACT</name>
<gene>
    <name evidence="1" type="ORF">Pla123a_14690</name>
</gene>
<dbReference type="AlphaFoldDB" id="A0A5C5YSB1"/>
<dbReference type="Proteomes" id="UP000318478">
    <property type="component" value="Unassembled WGS sequence"/>
</dbReference>
<keyword evidence="2" id="KW-1185">Reference proteome</keyword>
<dbReference type="EMBL" id="SJPO01000003">
    <property type="protein sequence ID" value="TWT77673.1"/>
    <property type="molecule type" value="Genomic_DNA"/>
</dbReference>
<proteinExistence type="predicted"/>
<evidence type="ECO:0000313" key="1">
    <source>
        <dbReference type="EMBL" id="TWT77673.1"/>
    </source>
</evidence>
<accession>A0A5C5YSB1</accession>
<evidence type="ECO:0000313" key="2">
    <source>
        <dbReference type="Proteomes" id="UP000318478"/>
    </source>
</evidence>
<organism evidence="1 2">
    <name type="scientific">Posidoniimonas polymericola</name>
    <dbReference type="NCBI Taxonomy" id="2528002"/>
    <lineage>
        <taxon>Bacteria</taxon>
        <taxon>Pseudomonadati</taxon>
        <taxon>Planctomycetota</taxon>
        <taxon>Planctomycetia</taxon>
        <taxon>Pirellulales</taxon>
        <taxon>Lacipirellulaceae</taxon>
        <taxon>Posidoniimonas</taxon>
    </lineage>
</organism>
<comment type="caution">
    <text evidence="1">The sequence shown here is derived from an EMBL/GenBank/DDBJ whole genome shotgun (WGS) entry which is preliminary data.</text>
</comment>
<reference evidence="1 2" key="1">
    <citation type="submission" date="2019-02" db="EMBL/GenBank/DDBJ databases">
        <title>Deep-cultivation of Planctomycetes and their phenomic and genomic characterization uncovers novel biology.</title>
        <authorList>
            <person name="Wiegand S."/>
            <person name="Jogler M."/>
            <person name="Boedeker C."/>
            <person name="Pinto D."/>
            <person name="Vollmers J."/>
            <person name="Rivas-Marin E."/>
            <person name="Kohn T."/>
            <person name="Peeters S.H."/>
            <person name="Heuer A."/>
            <person name="Rast P."/>
            <person name="Oberbeckmann S."/>
            <person name="Bunk B."/>
            <person name="Jeske O."/>
            <person name="Meyerdierks A."/>
            <person name="Storesund J.E."/>
            <person name="Kallscheuer N."/>
            <person name="Luecker S."/>
            <person name="Lage O.M."/>
            <person name="Pohl T."/>
            <person name="Merkel B.J."/>
            <person name="Hornburger P."/>
            <person name="Mueller R.-W."/>
            <person name="Bruemmer F."/>
            <person name="Labrenz M."/>
            <person name="Spormann A.M."/>
            <person name="Op Den Camp H."/>
            <person name="Overmann J."/>
            <person name="Amann R."/>
            <person name="Jetten M.S.M."/>
            <person name="Mascher T."/>
            <person name="Medema M.H."/>
            <person name="Devos D.P."/>
            <person name="Kaster A.-K."/>
            <person name="Ovreas L."/>
            <person name="Rohde M."/>
            <person name="Galperin M.Y."/>
            <person name="Jogler C."/>
        </authorList>
    </citation>
    <scope>NUCLEOTIDE SEQUENCE [LARGE SCALE GENOMIC DNA]</scope>
    <source>
        <strain evidence="1 2">Pla123a</strain>
    </source>
</reference>
<sequence length="170" mass="18562">MPADRIHFKQRWGRACCQFEMNGVVVPVTCPIACSPDRGTQFEFQLPGGDSVVATIDNPPATTICVNETPAAVITPVMSLSQQRFGHRPYPLQVAEVAYGGEAWPLVGTVYCGWAMNHFRVLTESGARACYWKKTALWGRGGATLLVSRRVDRCFLAVAISATVTSMLPE</sequence>